<dbReference type="AlphaFoldDB" id="A0A3S0HY54"/>
<sequence length="104" mass="11650">GGLDALKERIHPGSKSQITPEIGEDLKRLIAQDDRVWTAKTVGEYLVQEHGIHLKHTAITDQLHKLGLTWQRTRYVVAGQADPEEKARFKENLEVVKRGPSSAS</sequence>
<protein>
    <recommendedName>
        <fullName evidence="1">Winged helix-turn helix domain-containing protein</fullName>
    </recommendedName>
</protein>
<feature type="non-terminal residue" evidence="2">
    <location>
        <position position="1"/>
    </location>
</feature>
<dbReference type="Proteomes" id="UP000277766">
    <property type="component" value="Unassembled WGS sequence"/>
</dbReference>
<organism evidence="2 3">
    <name type="scientific">Deinococcus radiophilus</name>
    <dbReference type="NCBI Taxonomy" id="32062"/>
    <lineage>
        <taxon>Bacteria</taxon>
        <taxon>Thermotogati</taxon>
        <taxon>Deinococcota</taxon>
        <taxon>Deinococci</taxon>
        <taxon>Deinococcales</taxon>
        <taxon>Deinococcaceae</taxon>
        <taxon>Deinococcus</taxon>
    </lineage>
</organism>
<dbReference type="Pfam" id="PF13592">
    <property type="entry name" value="HTH_33"/>
    <property type="match status" value="1"/>
</dbReference>
<reference evidence="2 3" key="1">
    <citation type="submission" date="2018-12" db="EMBL/GenBank/DDBJ databases">
        <title>Deinococcus radiophilus ATCC 27603 genome sequencing and assembly.</title>
        <authorList>
            <person name="Maclea K.S."/>
            <person name="Maynard C.R."/>
        </authorList>
    </citation>
    <scope>NUCLEOTIDE SEQUENCE [LARGE SCALE GENOMIC DNA]</scope>
    <source>
        <strain evidence="2 3">ATCC 27603</strain>
    </source>
</reference>
<comment type="caution">
    <text evidence="2">The sequence shown here is derived from an EMBL/GenBank/DDBJ whole genome shotgun (WGS) entry which is preliminary data.</text>
</comment>
<name>A0A3S0HY54_9DEIO</name>
<feature type="domain" description="Winged helix-turn helix" evidence="1">
    <location>
        <begin position="34"/>
        <end position="92"/>
    </location>
</feature>
<dbReference type="InterPro" id="IPR025959">
    <property type="entry name" value="Winged_HTH_dom"/>
</dbReference>
<evidence type="ECO:0000313" key="3">
    <source>
        <dbReference type="Proteomes" id="UP000277766"/>
    </source>
</evidence>
<evidence type="ECO:0000313" key="2">
    <source>
        <dbReference type="EMBL" id="RTR16541.1"/>
    </source>
</evidence>
<keyword evidence="3" id="KW-1185">Reference proteome</keyword>
<proteinExistence type="predicted"/>
<evidence type="ECO:0000259" key="1">
    <source>
        <dbReference type="Pfam" id="PF13592"/>
    </source>
</evidence>
<dbReference type="RefSeq" id="WP_211334218.1">
    <property type="nucleotide sequence ID" value="NZ_RXPE01000086.1"/>
</dbReference>
<accession>A0A3S0HY54</accession>
<gene>
    <name evidence="2" type="ORF">EJ104_13850</name>
</gene>
<dbReference type="EMBL" id="RXPE01000086">
    <property type="protein sequence ID" value="RTR16541.1"/>
    <property type="molecule type" value="Genomic_DNA"/>
</dbReference>